<dbReference type="Proteomes" id="UP001280581">
    <property type="component" value="Unassembled WGS sequence"/>
</dbReference>
<dbReference type="AlphaFoldDB" id="A0AAN6LNX9"/>
<organism evidence="1 2">
    <name type="scientific">Pseudopithomyces chartarum</name>
    <dbReference type="NCBI Taxonomy" id="1892770"/>
    <lineage>
        <taxon>Eukaryota</taxon>
        <taxon>Fungi</taxon>
        <taxon>Dikarya</taxon>
        <taxon>Ascomycota</taxon>
        <taxon>Pezizomycotina</taxon>
        <taxon>Dothideomycetes</taxon>
        <taxon>Pleosporomycetidae</taxon>
        <taxon>Pleosporales</taxon>
        <taxon>Massarineae</taxon>
        <taxon>Didymosphaeriaceae</taxon>
        <taxon>Pseudopithomyces</taxon>
    </lineage>
</organism>
<name>A0AAN6LNX9_9PLEO</name>
<reference evidence="1 2" key="1">
    <citation type="submission" date="2021-02" db="EMBL/GenBank/DDBJ databases">
        <title>Genome assembly of Pseudopithomyces chartarum.</title>
        <authorList>
            <person name="Jauregui R."/>
            <person name="Singh J."/>
            <person name="Voisey C."/>
        </authorList>
    </citation>
    <scope>NUCLEOTIDE SEQUENCE [LARGE SCALE GENOMIC DNA]</scope>
    <source>
        <strain evidence="1 2">AGR01</strain>
    </source>
</reference>
<evidence type="ECO:0000313" key="2">
    <source>
        <dbReference type="Proteomes" id="UP001280581"/>
    </source>
</evidence>
<proteinExistence type="predicted"/>
<gene>
    <name evidence="1" type="ORF">GRF29_164g475685</name>
</gene>
<evidence type="ECO:0000313" key="1">
    <source>
        <dbReference type="EMBL" id="KAK3201723.1"/>
    </source>
</evidence>
<dbReference type="EMBL" id="WVTA01000015">
    <property type="protein sequence ID" value="KAK3201723.1"/>
    <property type="molecule type" value="Genomic_DNA"/>
</dbReference>
<accession>A0AAN6LNX9</accession>
<sequence>MPFGIHRDDYIPCEYEISRPPASGAYDELITVRTVIEVKKDTRDMYDSDEEVVEVPTFEDFHEYRGVLSFHSLKLQSIIDGLDTAVVDSEGRLILQMKELNLTWRLFRDWMFRGGEITTNVGDGIDGLNLRRLADFKQLLALYHFAEEYGITDLENTVLGLYFTRSVLGEGRLWSERKELYDATTRDSTLRLLHVEMLVHFRTARHLINLVAKDDYINACHRQYITPFELLPLTRIHRNEYRSLPYDRSIIEVLWKNDFCVTYHRHMTEPTKYRWG</sequence>
<comment type="caution">
    <text evidence="1">The sequence shown here is derived from an EMBL/GenBank/DDBJ whole genome shotgun (WGS) entry which is preliminary data.</text>
</comment>
<keyword evidence="2" id="KW-1185">Reference proteome</keyword>
<protein>
    <submittedName>
        <fullName evidence="1">Uncharacterized protein</fullName>
    </submittedName>
</protein>